<dbReference type="AlphaFoldDB" id="A0A1H3QMS8"/>
<evidence type="ECO:0000313" key="1">
    <source>
        <dbReference type="EMBL" id="SDZ14318.1"/>
    </source>
</evidence>
<reference evidence="1 2" key="1">
    <citation type="submission" date="2016-10" db="EMBL/GenBank/DDBJ databases">
        <authorList>
            <person name="de Groot N.N."/>
        </authorList>
    </citation>
    <scope>NUCLEOTIDE SEQUENCE [LARGE SCALE GENOMIC DNA]</scope>
    <source>
        <strain evidence="1 2">DSM 21650</strain>
    </source>
</reference>
<evidence type="ECO:0000313" key="2">
    <source>
        <dbReference type="Proteomes" id="UP000198625"/>
    </source>
</evidence>
<dbReference type="NCBIfam" id="TIGR01909">
    <property type="entry name" value="C_GCAxxG_C_C"/>
    <property type="match status" value="1"/>
</dbReference>
<dbReference type="EMBL" id="FNQE01000021">
    <property type="protein sequence ID" value="SDZ14318.1"/>
    <property type="molecule type" value="Genomic_DNA"/>
</dbReference>
<dbReference type="OrthoDB" id="45689at2"/>
<name>A0A1H3QMS8_9FIRM</name>
<accession>A0A1H3QMS8</accession>
<organism evidence="1 2">
    <name type="scientific">Proteiniborus ethanoligenes</name>
    <dbReference type="NCBI Taxonomy" id="415015"/>
    <lineage>
        <taxon>Bacteria</taxon>
        <taxon>Bacillati</taxon>
        <taxon>Bacillota</taxon>
        <taxon>Clostridia</taxon>
        <taxon>Eubacteriales</taxon>
        <taxon>Proteiniborus</taxon>
    </lineage>
</organism>
<dbReference type="Proteomes" id="UP000198625">
    <property type="component" value="Unassembled WGS sequence"/>
</dbReference>
<keyword evidence="2" id="KW-1185">Reference proteome</keyword>
<dbReference type="InterPro" id="IPR010181">
    <property type="entry name" value="CGCAxxGCC_motif"/>
</dbReference>
<dbReference type="Pfam" id="PF09719">
    <property type="entry name" value="C_GCAxxG_C_C"/>
    <property type="match status" value="1"/>
</dbReference>
<sequence>MKNRFYTHAKEGINVLKDLLLNGYGNEQGYNCAEKILHGANEAYKLNLDKKFLKLAAGFGGGMGIESVCGALTAGIMVLSHLFVSHRAGESTRIKELTSEFLNKYEREMGSINCAPLKEKYRDEVKKCGDVIIKAAEILDEIVAREM</sequence>
<proteinExistence type="predicted"/>
<dbReference type="STRING" id="415015.SAMN05660462_02008"/>
<protein>
    <submittedName>
        <fullName evidence="1">C_GCAxxG_C_C family probable redox protein</fullName>
    </submittedName>
</protein>
<gene>
    <name evidence="1" type="ORF">SAMN05660462_02008</name>
</gene>